<evidence type="ECO:0000256" key="1">
    <source>
        <dbReference type="SAM" id="MobiDB-lite"/>
    </source>
</evidence>
<sequence>MTHIHRSTRKALQSIRRQLAGLALVLAATGLAHAGDVISVADFNLPPQDSQGWSILTPSTDSRLVYVDSTGGNDGNGQVYSPSSPQIGPDPTRPVGQVQAFRTLSAAAQHLRDREPDWLLLRAGRVWQESLPTRRGRSPSERMVATSWGEGPRPELRTGAQRGITARNPENQAIIGLRFWAHTRDPEGPHFTDYAGSTGFDFITSAPGNANQVRDVLIEDCFFRSYTNNVLTGGAGREPIVRFVLRRSIVSRNFKHTDGHSQGLYHAGGSHEGNTVATILLQENLFDHNGWRIQSINANNQIDHGQATIFNHNTYFSEPRNVLFQRNMFLRASSIGTKWTGGPTPDYVATNIVLEDNLYAEGEIGISMGGNTAGPRRFKDIHIHDNVFTDIGRSRPTNRSLSWGIEAIDWESGTIQRNLLIHQRTPITNTWAIQVRSPDETGTILIQDNVMANIRAGTGGGIVQLQHGSVIDDVLFQGNTVQTPTSSAVVSLTPGGYSFSGPNRYHTAAAADRVFRINGTNTSLAQWITATGDTGATTAAIEFPAPQRDLETYVEHVGMGSGFDDFLAAIYGQSRANWNPALTAGVINDWLRGGFGMPPAGAGDRIFAHGFQH</sequence>
<dbReference type="EMBL" id="SMAF01000001">
    <property type="protein sequence ID" value="TCT01293.1"/>
    <property type="molecule type" value="Genomic_DNA"/>
</dbReference>
<comment type="caution">
    <text evidence="3">The sequence shown here is derived from an EMBL/GenBank/DDBJ whole genome shotgun (WGS) entry which is preliminary data.</text>
</comment>
<evidence type="ECO:0000313" key="3">
    <source>
        <dbReference type="EMBL" id="TCT01293.1"/>
    </source>
</evidence>
<protein>
    <recommendedName>
        <fullName evidence="5">Parallel beta helix pectate lyase-like protein</fullName>
    </recommendedName>
</protein>
<dbReference type="OrthoDB" id="5716571at2"/>
<organism evidence="3 4">
    <name type="scientific">Pseudofulvimonas gallinarii</name>
    <dbReference type="NCBI Taxonomy" id="634155"/>
    <lineage>
        <taxon>Bacteria</taxon>
        <taxon>Pseudomonadati</taxon>
        <taxon>Pseudomonadota</taxon>
        <taxon>Gammaproteobacteria</taxon>
        <taxon>Lysobacterales</taxon>
        <taxon>Rhodanobacteraceae</taxon>
        <taxon>Pseudofulvimonas</taxon>
    </lineage>
</organism>
<gene>
    <name evidence="3" type="ORF">EDC25_101153</name>
</gene>
<dbReference type="RefSeq" id="WP_132577159.1">
    <property type="nucleotide sequence ID" value="NZ_JBHLWF010000005.1"/>
</dbReference>
<feature type="region of interest" description="Disordered" evidence="1">
    <location>
        <begin position="132"/>
        <end position="157"/>
    </location>
</feature>
<dbReference type="Proteomes" id="UP000294599">
    <property type="component" value="Unassembled WGS sequence"/>
</dbReference>
<keyword evidence="2" id="KW-0732">Signal</keyword>
<name>A0A4R3LLU4_9GAMM</name>
<proteinExistence type="predicted"/>
<dbReference type="AlphaFoldDB" id="A0A4R3LLU4"/>
<accession>A0A4R3LLU4</accession>
<evidence type="ECO:0000313" key="4">
    <source>
        <dbReference type="Proteomes" id="UP000294599"/>
    </source>
</evidence>
<evidence type="ECO:0000256" key="2">
    <source>
        <dbReference type="SAM" id="SignalP"/>
    </source>
</evidence>
<keyword evidence="4" id="KW-1185">Reference proteome</keyword>
<feature type="signal peptide" evidence="2">
    <location>
        <begin position="1"/>
        <end position="34"/>
    </location>
</feature>
<feature type="chain" id="PRO_5020329204" description="Parallel beta helix pectate lyase-like protein" evidence="2">
    <location>
        <begin position="35"/>
        <end position="613"/>
    </location>
</feature>
<reference evidence="3 4" key="1">
    <citation type="submission" date="2019-03" db="EMBL/GenBank/DDBJ databases">
        <title>Genomic Encyclopedia of Type Strains, Phase IV (KMG-IV): sequencing the most valuable type-strain genomes for metagenomic binning, comparative biology and taxonomic classification.</title>
        <authorList>
            <person name="Goeker M."/>
        </authorList>
    </citation>
    <scope>NUCLEOTIDE SEQUENCE [LARGE SCALE GENOMIC DNA]</scope>
    <source>
        <strain evidence="3 4">DSM 21944</strain>
    </source>
</reference>
<evidence type="ECO:0008006" key="5">
    <source>
        <dbReference type="Google" id="ProtNLM"/>
    </source>
</evidence>
<dbReference type="InterPro" id="IPR011050">
    <property type="entry name" value="Pectin_lyase_fold/virulence"/>
</dbReference>
<dbReference type="SUPFAM" id="SSF51126">
    <property type="entry name" value="Pectin lyase-like"/>
    <property type="match status" value="2"/>
</dbReference>